<name>A0A0S6VRD0_9BACT</name>
<dbReference type="STRING" id="1499966.U14_00954"/>
<accession>A0A0S6VRD0</accession>
<dbReference type="Pfam" id="PF05580">
    <property type="entry name" value="Peptidase_S55"/>
    <property type="match status" value="1"/>
</dbReference>
<dbReference type="PROSITE" id="PS51257">
    <property type="entry name" value="PROKAR_LIPOPROTEIN"/>
    <property type="match status" value="1"/>
</dbReference>
<evidence type="ECO:0000313" key="3">
    <source>
        <dbReference type="Proteomes" id="UP000030700"/>
    </source>
</evidence>
<dbReference type="EMBL" id="DF820455">
    <property type="protein sequence ID" value="GAK49730.1"/>
    <property type="molecule type" value="Genomic_DNA"/>
</dbReference>
<organism evidence="2">
    <name type="scientific">Candidatus Moduliflexus flocculans</name>
    <dbReference type="NCBI Taxonomy" id="1499966"/>
    <lineage>
        <taxon>Bacteria</taxon>
        <taxon>Candidatus Moduliflexota</taxon>
        <taxon>Candidatus Moduliflexia</taxon>
        <taxon>Candidatus Moduliflexales</taxon>
        <taxon>Candidatus Moduliflexaceae</taxon>
    </lineage>
</organism>
<evidence type="ECO:0000313" key="2">
    <source>
        <dbReference type="EMBL" id="GAK49730.1"/>
    </source>
</evidence>
<protein>
    <recommendedName>
        <fullName evidence="1">Peptidase S55 domain-containing protein</fullName>
    </recommendedName>
</protein>
<dbReference type="Proteomes" id="UP000030700">
    <property type="component" value="Unassembled WGS sequence"/>
</dbReference>
<reference evidence="2" key="1">
    <citation type="journal article" date="2015" name="PeerJ">
        <title>First genomic representation of candidate bacterial phylum KSB3 points to enhanced environmental sensing as a trigger of wastewater bulking.</title>
        <authorList>
            <person name="Sekiguchi Y."/>
            <person name="Ohashi A."/>
            <person name="Parks D.H."/>
            <person name="Yamauchi T."/>
            <person name="Tyson G.W."/>
            <person name="Hugenholtz P."/>
        </authorList>
    </citation>
    <scope>NUCLEOTIDE SEQUENCE [LARGE SCALE GENOMIC DNA]</scope>
</reference>
<proteinExistence type="predicted"/>
<gene>
    <name evidence="2" type="ORF">U14_00954</name>
</gene>
<evidence type="ECO:0000259" key="1">
    <source>
        <dbReference type="PROSITE" id="PS51494"/>
    </source>
</evidence>
<feature type="domain" description="Peptidase S55" evidence="1">
    <location>
        <begin position="1"/>
        <end position="160"/>
    </location>
</feature>
<keyword evidence="3" id="KW-1185">Reference proteome</keyword>
<sequence length="622" mass="67572">MMKKRDEARSINVRHWLPTRVVTVLCFLVSLGCHAFSYAEPPQLMPIEEIRPGMKGIGKTVFSGTKIEEFNVEILSILTNRSPDNNAIMARVTGGPLPLEKSGVLAGMSGSPIYIDGKLIGALAFIPSIFPNDTIVGITPIHEMLRDAARLDTQTANLRAPQAFGFTPISTPLMVSGMDARGLAFFEQQVAGWNMKPVQGGSVAKMLTKDADLDLQPGSAIGVQLIRGDMDVSGVGTVTYRDGDHIIAFGHPMFWAGAVNFPMAPAYVHLNVSTLIFPFKMASPLDAVGAITQDRKTGISGKMGQVAPMIPFEVTLNAPESNAEPHRYMFEIADYKQLTSLLMKIATLNALLAFDNEQEGEFAITAKTAIEFADTEPFAVENRFVGKDSPIPAVIGAFAPLDALIENKFKPVHVSKVSVEMTVRHATQTAEIIGIAVKKDLFRPGETVDAMLTLQPYNQEAVSLLHTLTIPQETPRGALILFACDADATTMIETMRAQAKYMPQDLEQLTRLLRDAVSRNTLVLSLLDLKPGVVIQGQEFPSPPLSMTAMMASSSHSYAKNSLTRGRILARTYLATDFVMSGCVALPIQIDGQLTETGDDVVVQPMDTIQPIEPKKEGEETE</sequence>
<dbReference type="InterPro" id="IPR008763">
    <property type="entry name" value="Peptidase_S55"/>
</dbReference>
<dbReference type="PROSITE" id="PS51494">
    <property type="entry name" value="SPOIVB"/>
    <property type="match status" value="1"/>
</dbReference>
<dbReference type="HOGENOM" id="CLU_023510_1_0_0"/>
<dbReference type="AlphaFoldDB" id="A0A0S6VRD0"/>